<reference evidence="2 4" key="1">
    <citation type="journal article" date="2001" name="Int. J. Syst. Evol. Microbiol.">
        <title>Agreia bicolorata gen. nov., sp. nov., to accommodate actinobacteria isolated from narrow reed grass infected by the nematode Heteroanguina graminophila.</title>
        <authorList>
            <person name="Evtushenko L.I."/>
            <person name="Dorofeeva L.V."/>
            <person name="Dobrovolskaya T.G."/>
            <person name="Streshinskaya G.M."/>
            <person name="Subbotin S.A."/>
            <person name="Tiedje J.M."/>
        </authorList>
    </citation>
    <scope>NUCLEOTIDE SEQUENCE [LARGE SCALE GENOMIC DNA]</scope>
    <source>
        <strain evidence="2 4">VKM Ac-1804</strain>
    </source>
</reference>
<feature type="transmembrane region" description="Helical" evidence="1">
    <location>
        <begin position="116"/>
        <end position="136"/>
    </location>
</feature>
<evidence type="ECO:0008006" key="6">
    <source>
        <dbReference type="Google" id="ProtNLM"/>
    </source>
</evidence>
<dbReference type="InterPro" id="IPR021517">
    <property type="entry name" value="DUF3180"/>
</dbReference>
<reference evidence="5" key="4">
    <citation type="submission" date="2017-02" db="EMBL/GenBank/DDBJ databases">
        <authorList>
            <person name="Varghese N."/>
            <person name="Submissions S."/>
        </authorList>
    </citation>
    <scope>NUCLEOTIDE SEQUENCE [LARGE SCALE GENOMIC DNA]</scope>
    <source>
        <strain evidence="5">VKM Ac-2052</strain>
    </source>
</reference>
<dbReference type="RefSeq" id="WP_044439844.1">
    <property type="nucleotide sequence ID" value="NZ_FUYG01000003.1"/>
</dbReference>
<evidence type="ECO:0000313" key="2">
    <source>
        <dbReference type="EMBL" id="KJC65028.1"/>
    </source>
</evidence>
<keyword evidence="1" id="KW-0472">Membrane</keyword>
<dbReference type="AlphaFoldDB" id="A0A1T4XLF0"/>
<evidence type="ECO:0000313" key="5">
    <source>
        <dbReference type="Proteomes" id="UP000189735"/>
    </source>
</evidence>
<evidence type="ECO:0000313" key="4">
    <source>
        <dbReference type="Proteomes" id="UP000032503"/>
    </source>
</evidence>
<feature type="transmembrane region" description="Helical" evidence="1">
    <location>
        <begin position="39"/>
        <end position="60"/>
    </location>
</feature>
<feature type="transmembrane region" description="Helical" evidence="1">
    <location>
        <begin position="7"/>
        <end position="27"/>
    </location>
</feature>
<keyword evidence="1" id="KW-1133">Transmembrane helix</keyword>
<protein>
    <recommendedName>
        <fullName evidence="6">DUF3180 domain-containing protein</fullName>
    </recommendedName>
</protein>
<reference evidence="3" key="3">
    <citation type="submission" date="2017-02" db="EMBL/GenBank/DDBJ databases">
        <authorList>
            <person name="Peterson S.W."/>
        </authorList>
    </citation>
    <scope>NUCLEOTIDE SEQUENCE [LARGE SCALE GENOMIC DNA]</scope>
    <source>
        <strain evidence="3">VKM Ac-2052</strain>
    </source>
</reference>
<organism evidence="3 5">
    <name type="scientific">Agreia bicolorata</name>
    <dbReference type="NCBI Taxonomy" id="110935"/>
    <lineage>
        <taxon>Bacteria</taxon>
        <taxon>Bacillati</taxon>
        <taxon>Actinomycetota</taxon>
        <taxon>Actinomycetes</taxon>
        <taxon>Micrococcales</taxon>
        <taxon>Microbacteriaceae</taxon>
        <taxon>Agreia</taxon>
    </lineage>
</organism>
<reference evidence="2" key="2">
    <citation type="submission" date="2015-02" db="EMBL/GenBank/DDBJ databases">
        <authorList>
            <person name="Vasilyev I.Y."/>
            <person name="Siniagina M.N."/>
            <person name="Malanin S.Y."/>
            <person name="Boulygina E.A."/>
            <person name="Grygoryeva T.V."/>
            <person name="Yarullina D.R."/>
            <person name="Ilinskaya O.N."/>
        </authorList>
    </citation>
    <scope>NUCLEOTIDE SEQUENCE</scope>
    <source>
        <strain evidence="2">VKM Ac-1804</strain>
    </source>
</reference>
<evidence type="ECO:0000256" key="1">
    <source>
        <dbReference type="SAM" id="Phobius"/>
    </source>
</evidence>
<dbReference type="Pfam" id="PF11377">
    <property type="entry name" value="DUF3180"/>
    <property type="match status" value="1"/>
</dbReference>
<feature type="transmembrane region" description="Helical" evidence="1">
    <location>
        <begin position="81"/>
        <end position="104"/>
    </location>
</feature>
<keyword evidence="1" id="KW-0812">Transmembrane</keyword>
<dbReference type="EMBL" id="JYFC01000002">
    <property type="protein sequence ID" value="KJC65028.1"/>
    <property type="molecule type" value="Genomic_DNA"/>
</dbReference>
<gene>
    <name evidence="3" type="ORF">SAMN06295879_1286</name>
    <name evidence="2" type="ORF">TZ00_05455</name>
</gene>
<name>A0A1T4XLF0_9MICO</name>
<accession>A0A1T4XLF0</accession>
<dbReference type="Proteomes" id="UP000189735">
    <property type="component" value="Unassembled WGS sequence"/>
</dbReference>
<keyword evidence="4" id="KW-1185">Reference proteome</keyword>
<sequence>MKRTTPFPVIALALGGAVVGFLLQIGLASGGRPILVPPVTLPITLAAAGALVLAFAIPVYRAIRGPVRREVNPFRAMRVVVLAKASSLVGSLVAGFGLGSTIYVLSRAIVPEVSSLWLSIASAAGGVVLLVAGLVAEQLCALPPDDFTPET</sequence>
<dbReference type="Proteomes" id="UP000032503">
    <property type="component" value="Unassembled WGS sequence"/>
</dbReference>
<dbReference type="EMBL" id="FUYG01000003">
    <property type="protein sequence ID" value="SKA90213.1"/>
    <property type="molecule type" value="Genomic_DNA"/>
</dbReference>
<proteinExistence type="predicted"/>
<evidence type="ECO:0000313" key="3">
    <source>
        <dbReference type="EMBL" id="SKA90213.1"/>
    </source>
</evidence>